<dbReference type="GO" id="GO:0046513">
    <property type="term" value="P:ceramide biosynthetic process"/>
    <property type="evidence" value="ECO:0007669"/>
    <property type="project" value="TreeGrafter"/>
</dbReference>
<dbReference type="Proteomes" id="UP001443914">
    <property type="component" value="Unassembled WGS sequence"/>
</dbReference>
<dbReference type="AlphaFoldDB" id="A0AAW1KEA3"/>
<keyword evidence="8" id="KW-0746">Sphingolipid metabolism</keyword>
<evidence type="ECO:0000256" key="3">
    <source>
        <dbReference type="ARBA" id="ARBA00004991"/>
    </source>
</evidence>
<dbReference type="InterPro" id="IPR015421">
    <property type="entry name" value="PyrdxlP-dep_Trfase_major"/>
</dbReference>
<dbReference type="SUPFAM" id="SSF53383">
    <property type="entry name" value="PLP-dependent transferases"/>
    <property type="match status" value="1"/>
</dbReference>
<dbReference type="InterPro" id="IPR015424">
    <property type="entry name" value="PyrdxlP-dep_Trfase"/>
</dbReference>
<dbReference type="PANTHER" id="PTHR13693:SF2">
    <property type="entry name" value="SERINE PALMITOYLTRANSFERASE 1"/>
    <property type="match status" value="1"/>
</dbReference>
<dbReference type="GO" id="GO:0046512">
    <property type="term" value="P:sphingosine biosynthetic process"/>
    <property type="evidence" value="ECO:0007669"/>
    <property type="project" value="TreeGrafter"/>
</dbReference>
<dbReference type="PANTHER" id="PTHR13693">
    <property type="entry name" value="CLASS II AMINOTRANSFERASE/8-AMINO-7-OXONONANOATE SYNTHASE"/>
    <property type="match status" value="1"/>
</dbReference>
<gene>
    <name evidence="12" type="ORF">RND81_06G180100</name>
</gene>
<dbReference type="EC" id="2.3.1.50" evidence="5"/>
<evidence type="ECO:0000256" key="2">
    <source>
        <dbReference type="ARBA" id="ARBA00004760"/>
    </source>
</evidence>
<comment type="cofactor">
    <cofactor evidence="1">
        <name>pyridoxal 5'-phosphate</name>
        <dbReference type="ChEBI" id="CHEBI:597326"/>
    </cofactor>
</comment>
<proteinExistence type="inferred from homology"/>
<protein>
    <recommendedName>
        <fullName evidence="5">serine C-palmitoyltransferase</fullName>
        <ecNumber evidence="5">2.3.1.50</ecNumber>
    </recommendedName>
</protein>
<comment type="similarity">
    <text evidence="4">Belongs to the class-II pyridoxal-phosphate-dependent aminotransferase family.</text>
</comment>
<dbReference type="Pfam" id="PF00155">
    <property type="entry name" value="Aminotran_1_2"/>
    <property type="match status" value="1"/>
</dbReference>
<evidence type="ECO:0000256" key="9">
    <source>
        <dbReference type="ARBA" id="ARBA00023098"/>
    </source>
</evidence>
<evidence type="ECO:0000256" key="7">
    <source>
        <dbReference type="ARBA" id="ARBA00022898"/>
    </source>
</evidence>
<comment type="caution">
    <text evidence="12">The sequence shown here is derived from an EMBL/GenBank/DDBJ whole genome shotgun (WGS) entry which is preliminary data.</text>
</comment>
<comment type="pathway">
    <text evidence="3">Sphingolipid metabolism.</text>
</comment>
<dbReference type="EMBL" id="JBDFQZ010000006">
    <property type="protein sequence ID" value="KAK9715655.1"/>
    <property type="molecule type" value="Genomic_DNA"/>
</dbReference>
<evidence type="ECO:0000256" key="10">
    <source>
        <dbReference type="ARBA" id="ARBA00023315"/>
    </source>
</evidence>
<name>A0AAW1KEA3_SAPOF</name>
<evidence type="ECO:0000313" key="13">
    <source>
        <dbReference type="Proteomes" id="UP001443914"/>
    </source>
</evidence>
<feature type="domain" description="Aminotransferase class I/classII large" evidence="11">
    <location>
        <begin position="46"/>
        <end position="409"/>
    </location>
</feature>
<evidence type="ECO:0000256" key="5">
    <source>
        <dbReference type="ARBA" id="ARBA00013220"/>
    </source>
</evidence>
<keyword evidence="10" id="KW-0012">Acyltransferase</keyword>
<dbReference type="GO" id="GO:0016020">
    <property type="term" value="C:membrane"/>
    <property type="evidence" value="ECO:0007669"/>
    <property type="project" value="GOC"/>
</dbReference>
<dbReference type="GO" id="GO:0005783">
    <property type="term" value="C:endoplasmic reticulum"/>
    <property type="evidence" value="ECO:0007669"/>
    <property type="project" value="TreeGrafter"/>
</dbReference>
<dbReference type="Gene3D" id="3.90.1150.10">
    <property type="entry name" value="Aspartate Aminotransferase, domain 1"/>
    <property type="match status" value="1"/>
</dbReference>
<accession>A0AAW1KEA3</accession>
<dbReference type="InterPro" id="IPR050087">
    <property type="entry name" value="AON_synthase_class-II"/>
</dbReference>
<dbReference type="Gene3D" id="3.40.640.10">
    <property type="entry name" value="Type I PLP-dependent aspartate aminotransferase-like (Major domain)"/>
    <property type="match status" value="1"/>
</dbReference>
<keyword evidence="9" id="KW-0443">Lipid metabolism</keyword>
<sequence length="431" mass="47837">MRQEIDQLCDDWTPESLVPNVTEYKQDVTQVLESAAGTHTVINGKSVVNFASADYLGLIGHEKIVDSCTSAVEKYGVGSCGPRGFYGTMDVHLDCEARIAKFLGTSDSILYSYGLATIFSVLPFYCQKTNIILVDEGVHWGIQNGLLLTKKKTILYFKHNDMTSLENILMETMLNQKRPKKCFIVVEAVYQNSGQIAPLDEIIRLKDKFGCRVMMDESNSFGVLGHSGRGLTEYYGIPIEKIDVITATMGHSLASEGGFCTGSFCSESQRVVDHRLDSKSYVYSASLPPYLASAAISALDVLEEHPYLIRNLNENIRLLRDRLSRIQGLEVVSSPHSPIVFLKLAQSTGAFETDFQLLLDIADKVLKEHGVYVAVSKRSTIDTCRLPIGIRLFVSASHTLSDLDKLCFALNIVCLTLLTAHECKRILRQSK</sequence>
<comment type="pathway">
    <text evidence="2">Lipid metabolism; sphingolipid metabolism.</text>
</comment>
<reference evidence="12" key="1">
    <citation type="submission" date="2024-03" db="EMBL/GenBank/DDBJ databases">
        <title>WGS assembly of Saponaria officinalis var. Norfolk2.</title>
        <authorList>
            <person name="Jenkins J."/>
            <person name="Shu S."/>
            <person name="Grimwood J."/>
            <person name="Barry K."/>
            <person name="Goodstein D."/>
            <person name="Schmutz J."/>
            <person name="Leebens-Mack J."/>
            <person name="Osbourn A."/>
        </authorList>
    </citation>
    <scope>NUCLEOTIDE SEQUENCE [LARGE SCALE GENOMIC DNA]</scope>
    <source>
        <strain evidence="12">JIC</strain>
    </source>
</reference>
<evidence type="ECO:0000259" key="11">
    <source>
        <dbReference type="Pfam" id="PF00155"/>
    </source>
</evidence>
<evidence type="ECO:0000256" key="6">
    <source>
        <dbReference type="ARBA" id="ARBA00022679"/>
    </source>
</evidence>
<dbReference type="InterPro" id="IPR015422">
    <property type="entry name" value="PyrdxlP-dep_Trfase_small"/>
</dbReference>
<evidence type="ECO:0000256" key="1">
    <source>
        <dbReference type="ARBA" id="ARBA00001933"/>
    </source>
</evidence>
<evidence type="ECO:0000256" key="4">
    <source>
        <dbReference type="ARBA" id="ARBA00008392"/>
    </source>
</evidence>
<dbReference type="InterPro" id="IPR004839">
    <property type="entry name" value="Aminotransferase_I/II_large"/>
</dbReference>
<dbReference type="GO" id="GO:0004758">
    <property type="term" value="F:serine C-palmitoyltransferase activity"/>
    <property type="evidence" value="ECO:0007669"/>
    <property type="project" value="TreeGrafter"/>
</dbReference>
<keyword evidence="7" id="KW-0663">Pyridoxal phosphate</keyword>
<evidence type="ECO:0000313" key="12">
    <source>
        <dbReference type="EMBL" id="KAK9715655.1"/>
    </source>
</evidence>
<organism evidence="12 13">
    <name type="scientific">Saponaria officinalis</name>
    <name type="common">Common soapwort</name>
    <name type="synonym">Lychnis saponaria</name>
    <dbReference type="NCBI Taxonomy" id="3572"/>
    <lineage>
        <taxon>Eukaryota</taxon>
        <taxon>Viridiplantae</taxon>
        <taxon>Streptophyta</taxon>
        <taxon>Embryophyta</taxon>
        <taxon>Tracheophyta</taxon>
        <taxon>Spermatophyta</taxon>
        <taxon>Magnoliopsida</taxon>
        <taxon>eudicotyledons</taxon>
        <taxon>Gunneridae</taxon>
        <taxon>Pentapetalae</taxon>
        <taxon>Caryophyllales</taxon>
        <taxon>Caryophyllaceae</taxon>
        <taxon>Caryophylleae</taxon>
        <taxon>Saponaria</taxon>
    </lineage>
</organism>
<keyword evidence="13" id="KW-1185">Reference proteome</keyword>
<evidence type="ECO:0000256" key="8">
    <source>
        <dbReference type="ARBA" id="ARBA00022919"/>
    </source>
</evidence>
<keyword evidence="6" id="KW-0808">Transferase</keyword>
<dbReference type="GO" id="GO:0030170">
    <property type="term" value="F:pyridoxal phosphate binding"/>
    <property type="evidence" value="ECO:0007669"/>
    <property type="project" value="InterPro"/>
</dbReference>